<evidence type="ECO:0000256" key="7">
    <source>
        <dbReference type="ARBA" id="ARBA00022692"/>
    </source>
</evidence>
<sequence>MILHFVYLIYKLFLLIPLFVQRKPKTPINSLHIEQDLKILDKIPKHLAVLFWGEINEKRLKEAAQLCCWSWCSGIKMLSIYNVEDDLKNNAQLLQSYIDTFSRHFFINEKFIPIIRVTSLCASTKHIYSNNEDSSLPDMQVNLISYADGRPQLVEVTKNLAEDVIQGKITSDELDVEELDRRLSVPRFSEPQLLILFSPKIELEGFPPWHIHLTEIFHIPGNSDFHYSIFVKALRKYSKCDQRFGR</sequence>
<evidence type="ECO:0000256" key="3">
    <source>
        <dbReference type="ARBA" id="ARBA00004922"/>
    </source>
</evidence>
<dbReference type="GO" id="GO:0045547">
    <property type="term" value="F:ditrans,polycis-polyprenyl diphosphate synthase [(2E,6E)-farnesyl diphosphate specific] activity"/>
    <property type="evidence" value="ECO:0007669"/>
    <property type="project" value="UniProtKB-EC"/>
</dbReference>
<evidence type="ECO:0000256" key="11">
    <source>
        <dbReference type="ARBA" id="ARBA00023136"/>
    </source>
</evidence>
<comment type="catalytic activity">
    <reaction evidence="12">
        <text>n isopentenyl diphosphate + (2E,6E)-farnesyl diphosphate = a di-trans,poly-cis-polyprenyl diphosphate + n diphosphate</text>
        <dbReference type="Rhea" id="RHEA:53008"/>
        <dbReference type="Rhea" id="RHEA-COMP:19494"/>
        <dbReference type="ChEBI" id="CHEBI:33019"/>
        <dbReference type="ChEBI" id="CHEBI:128769"/>
        <dbReference type="ChEBI" id="CHEBI:136960"/>
        <dbReference type="ChEBI" id="CHEBI:175763"/>
        <dbReference type="EC" id="2.5.1.87"/>
    </reaction>
</comment>
<comment type="subcellular location">
    <subcellularLocation>
        <location evidence="2">Endoplasmic reticulum membrane</location>
    </subcellularLocation>
</comment>
<reference evidence="14 15" key="1">
    <citation type="journal article" date="2019" name="Environ. Microbiol.">
        <title>At the nexus of three kingdoms: the genome of the mycorrhizal fungus Gigaspora margarita provides insights into plant, endobacterial and fungal interactions.</title>
        <authorList>
            <person name="Venice F."/>
            <person name="Ghignone S."/>
            <person name="Salvioli di Fossalunga A."/>
            <person name="Amselem J."/>
            <person name="Novero M."/>
            <person name="Xianan X."/>
            <person name="Sedzielewska Toro K."/>
            <person name="Morin E."/>
            <person name="Lipzen A."/>
            <person name="Grigoriev I.V."/>
            <person name="Henrissat B."/>
            <person name="Martin F.M."/>
            <person name="Bonfante P."/>
        </authorList>
    </citation>
    <scope>NUCLEOTIDE SEQUENCE [LARGE SCALE GENOMIC DNA]</scope>
    <source>
        <strain evidence="14 15">BEG34</strain>
    </source>
</reference>
<dbReference type="EMBL" id="WTPW01000710">
    <property type="protein sequence ID" value="KAF0486329.1"/>
    <property type="molecule type" value="Genomic_DNA"/>
</dbReference>
<dbReference type="OrthoDB" id="19639at2759"/>
<comment type="caution">
    <text evidence="14">The sequence shown here is derived from an EMBL/GenBank/DDBJ whole genome shotgun (WGS) entry which is preliminary data.</text>
</comment>
<dbReference type="GO" id="GO:0005789">
    <property type="term" value="C:endoplasmic reticulum membrane"/>
    <property type="evidence" value="ECO:0007669"/>
    <property type="project" value="UniProtKB-SubCell"/>
</dbReference>
<dbReference type="PANTHER" id="PTHR21528">
    <property type="entry name" value="DEHYDRODOLICHYL DIPHOSPHATE SYNTHASE COMPLEX SUBUNIT NUS1"/>
    <property type="match status" value="1"/>
</dbReference>
<dbReference type="Gene3D" id="3.40.1180.10">
    <property type="entry name" value="Decaprenyl diphosphate synthase-like"/>
    <property type="match status" value="1"/>
</dbReference>
<dbReference type="EC" id="2.5.1.87" evidence="5"/>
<evidence type="ECO:0000256" key="13">
    <source>
        <dbReference type="SAM" id="SignalP"/>
    </source>
</evidence>
<gene>
    <name evidence="14" type="ORF">F8M41_022648</name>
</gene>
<keyword evidence="8" id="KW-0256">Endoplasmic reticulum</keyword>
<evidence type="ECO:0000256" key="2">
    <source>
        <dbReference type="ARBA" id="ARBA00004586"/>
    </source>
</evidence>
<dbReference type="SUPFAM" id="SSF64005">
    <property type="entry name" value="Undecaprenyl diphosphate synthase"/>
    <property type="match status" value="1"/>
</dbReference>
<keyword evidence="7" id="KW-0812">Transmembrane</keyword>
<dbReference type="UniPathway" id="UPA00378"/>
<dbReference type="PANTHER" id="PTHR21528:SF0">
    <property type="entry name" value="DEHYDRODOLICHYL DIPHOSPHATE SYNTHASE COMPLEX SUBUNIT NUS1"/>
    <property type="match status" value="1"/>
</dbReference>
<dbReference type="InterPro" id="IPR038887">
    <property type="entry name" value="Nus1/NgBR"/>
</dbReference>
<dbReference type="InterPro" id="IPR036424">
    <property type="entry name" value="UPP_synth-like_sf"/>
</dbReference>
<keyword evidence="13" id="KW-0732">Signal</keyword>
<feature type="chain" id="PRO_5034470092" description="ditrans,polycis-polyprenyl diphosphate synthase [(2E,6E)-farnesyldiphosphate specific]" evidence="13">
    <location>
        <begin position="23"/>
        <end position="246"/>
    </location>
</feature>
<keyword evidence="15" id="KW-1185">Reference proteome</keyword>
<dbReference type="InterPro" id="IPR001441">
    <property type="entry name" value="UPP_synth-like"/>
</dbReference>
<organism evidence="14 15">
    <name type="scientific">Gigaspora margarita</name>
    <dbReference type="NCBI Taxonomy" id="4874"/>
    <lineage>
        <taxon>Eukaryota</taxon>
        <taxon>Fungi</taxon>
        <taxon>Fungi incertae sedis</taxon>
        <taxon>Mucoromycota</taxon>
        <taxon>Glomeromycotina</taxon>
        <taxon>Glomeromycetes</taxon>
        <taxon>Diversisporales</taxon>
        <taxon>Gigasporaceae</taxon>
        <taxon>Gigaspora</taxon>
    </lineage>
</organism>
<keyword evidence="11" id="KW-0472">Membrane</keyword>
<dbReference type="Proteomes" id="UP000439903">
    <property type="component" value="Unassembled WGS sequence"/>
</dbReference>
<dbReference type="GO" id="GO:1904423">
    <property type="term" value="C:dehydrodolichyl diphosphate synthase complex"/>
    <property type="evidence" value="ECO:0007669"/>
    <property type="project" value="InterPro"/>
</dbReference>
<comment type="similarity">
    <text evidence="4">Belongs to the UPP synthase family.</text>
</comment>
<evidence type="ECO:0000256" key="6">
    <source>
        <dbReference type="ARBA" id="ARBA00022679"/>
    </source>
</evidence>
<evidence type="ECO:0000256" key="8">
    <source>
        <dbReference type="ARBA" id="ARBA00022824"/>
    </source>
</evidence>
<keyword evidence="10" id="KW-1133">Transmembrane helix</keyword>
<evidence type="ECO:0000256" key="1">
    <source>
        <dbReference type="ARBA" id="ARBA00001946"/>
    </source>
</evidence>
<comment type="pathway">
    <text evidence="3">Protein modification; protein glycosylation.</text>
</comment>
<proteinExistence type="inferred from homology"/>
<evidence type="ECO:0000256" key="12">
    <source>
        <dbReference type="ARBA" id="ARBA00047353"/>
    </source>
</evidence>
<evidence type="ECO:0000256" key="9">
    <source>
        <dbReference type="ARBA" id="ARBA00022842"/>
    </source>
</evidence>
<comment type="cofactor">
    <cofactor evidence="1">
        <name>Mg(2+)</name>
        <dbReference type="ChEBI" id="CHEBI:18420"/>
    </cofactor>
</comment>
<dbReference type="AlphaFoldDB" id="A0A8H4EHT7"/>
<feature type="signal peptide" evidence="13">
    <location>
        <begin position="1"/>
        <end position="22"/>
    </location>
</feature>
<evidence type="ECO:0000256" key="4">
    <source>
        <dbReference type="ARBA" id="ARBA00005432"/>
    </source>
</evidence>
<keyword evidence="9" id="KW-0460">Magnesium</keyword>
<keyword evidence="6" id="KW-0808">Transferase</keyword>
<evidence type="ECO:0000313" key="15">
    <source>
        <dbReference type="Proteomes" id="UP000439903"/>
    </source>
</evidence>
<evidence type="ECO:0000313" key="14">
    <source>
        <dbReference type="EMBL" id="KAF0486329.1"/>
    </source>
</evidence>
<protein>
    <recommendedName>
        <fullName evidence="5">ditrans,polycis-polyprenyl diphosphate synthase [(2E,6E)-farnesyldiphosphate specific]</fullName>
        <ecNumber evidence="5">2.5.1.87</ecNumber>
    </recommendedName>
</protein>
<dbReference type="Pfam" id="PF01255">
    <property type="entry name" value="Prenyltransf"/>
    <property type="match status" value="1"/>
</dbReference>
<evidence type="ECO:0000256" key="5">
    <source>
        <dbReference type="ARBA" id="ARBA00012596"/>
    </source>
</evidence>
<accession>A0A8H4EHT7</accession>
<name>A0A8H4EHT7_GIGMA</name>
<evidence type="ECO:0000256" key="10">
    <source>
        <dbReference type="ARBA" id="ARBA00022989"/>
    </source>
</evidence>